<evidence type="ECO:0000313" key="5">
    <source>
        <dbReference type="Proteomes" id="UP001597218"/>
    </source>
</evidence>
<evidence type="ECO:0000256" key="1">
    <source>
        <dbReference type="SAM" id="MobiDB-lite"/>
    </source>
</evidence>
<feature type="region of interest" description="Disordered" evidence="1">
    <location>
        <begin position="49"/>
        <end position="144"/>
    </location>
</feature>
<reference evidence="5" key="1">
    <citation type="journal article" date="2019" name="Int. J. Syst. Evol. Microbiol.">
        <title>The Global Catalogue of Microorganisms (GCM) 10K type strain sequencing project: providing services to taxonomists for standard genome sequencing and annotation.</title>
        <authorList>
            <consortium name="The Broad Institute Genomics Platform"/>
            <consortium name="The Broad Institute Genome Sequencing Center for Infectious Disease"/>
            <person name="Wu L."/>
            <person name="Ma J."/>
        </authorList>
    </citation>
    <scope>NUCLEOTIDE SEQUENCE [LARGE SCALE GENOMIC DNA]</scope>
    <source>
        <strain evidence="5">CGMCC 4.7177</strain>
    </source>
</reference>
<feature type="compositionally biased region" description="Acidic residues" evidence="1">
    <location>
        <begin position="74"/>
        <end position="90"/>
    </location>
</feature>
<dbReference type="InterPro" id="IPR009988">
    <property type="entry name" value="DUF1510"/>
</dbReference>
<keyword evidence="2" id="KW-0472">Membrane</keyword>
<accession>A0ABW4SEY2</accession>
<feature type="domain" description="DUF1510" evidence="3">
    <location>
        <begin position="152"/>
        <end position="243"/>
    </location>
</feature>
<evidence type="ECO:0000256" key="2">
    <source>
        <dbReference type="SAM" id="Phobius"/>
    </source>
</evidence>
<dbReference type="Pfam" id="PF07423">
    <property type="entry name" value="DUF1510"/>
    <property type="match status" value="1"/>
</dbReference>
<name>A0ABW4SEY2_9BACL</name>
<feature type="compositionally biased region" description="Basic and acidic residues" evidence="1">
    <location>
        <begin position="91"/>
        <end position="118"/>
    </location>
</feature>
<feature type="compositionally biased region" description="Basic and acidic residues" evidence="1">
    <location>
        <begin position="49"/>
        <end position="73"/>
    </location>
</feature>
<dbReference type="EMBL" id="JBHUGI010000006">
    <property type="protein sequence ID" value="MFD1927355.1"/>
    <property type="molecule type" value="Genomic_DNA"/>
</dbReference>
<comment type="caution">
    <text evidence="4">The sequence shown here is derived from an EMBL/GenBank/DDBJ whole genome shotgun (WGS) entry which is preliminary data.</text>
</comment>
<protein>
    <submittedName>
        <fullName evidence="4">YrrS family protein</fullName>
    </submittedName>
</protein>
<organism evidence="4 5">
    <name type="scientific">Sporosarcina siberiensis</name>
    <dbReference type="NCBI Taxonomy" id="1365606"/>
    <lineage>
        <taxon>Bacteria</taxon>
        <taxon>Bacillati</taxon>
        <taxon>Bacillota</taxon>
        <taxon>Bacilli</taxon>
        <taxon>Bacillales</taxon>
        <taxon>Caryophanaceae</taxon>
        <taxon>Sporosarcina</taxon>
    </lineage>
</organism>
<keyword evidence="2" id="KW-1133">Transmembrane helix</keyword>
<gene>
    <name evidence="4" type="ORF">ACFSFY_04665</name>
</gene>
<dbReference type="Proteomes" id="UP001597218">
    <property type="component" value="Unassembled WGS sequence"/>
</dbReference>
<keyword evidence="2" id="KW-0812">Transmembrane</keyword>
<evidence type="ECO:0000313" key="4">
    <source>
        <dbReference type="EMBL" id="MFD1927355.1"/>
    </source>
</evidence>
<proteinExistence type="predicted"/>
<feature type="compositionally biased region" description="Acidic residues" evidence="1">
    <location>
        <begin position="119"/>
        <end position="131"/>
    </location>
</feature>
<keyword evidence="5" id="KW-1185">Reference proteome</keyword>
<feature type="transmembrane region" description="Helical" evidence="2">
    <location>
        <begin position="23"/>
        <end position="43"/>
    </location>
</feature>
<sequence>MKNREPDFSRYGRKKNRNRMNKVLNVLIGVVVLLIVVISVVIFSGNGDDKIADGNKGIETEKDAAKDDDSKVDLEEDSTEEEDSTSEDTTDSDKATENKDGKTDGIELGKAEDDKDTNATEEPEEEIDDSTSDTIVVTEPTSDKEFVSETIVDSAWKPIATEQSGEHVSSYDGESVDWHEKKKAIAYAIGQSEDELIFWKVKNGGNPQKSIGIIESKTDSSKYRVYIEWVNNEGWKPVKKDVLKSLDFDY</sequence>
<evidence type="ECO:0000259" key="3">
    <source>
        <dbReference type="Pfam" id="PF07423"/>
    </source>
</evidence>
<dbReference type="RefSeq" id="WP_381536001.1">
    <property type="nucleotide sequence ID" value="NZ_JBHUGI010000006.1"/>
</dbReference>